<feature type="compositionally biased region" description="Polar residues" evidence="1">
    <location>
        <begin position="159"/>
        <end position="169"/>
    </location>
</feature>
<accession>A0A7S2NWI4</accession>
<sequence length="197" mass="23071">MPSRRRIIKWAEDLEQVVYEVDTLNLKEKRAYWYENNELRNICRGDASLASEFRQMCFKDLKKAEGYFNHKGHSLRGLEMMKDGPMIFHAKVAKANRSMLGNQQEKSEAMKISRQNAKAAYKMGLYDEKVSRYCSAEAQIHRRSFQQHARVSPSVFKQDGSSISCSNNHDQNKESTQERNHLLNKVMKLVRRGRHRC</sequence>
<protein>
    <submittedName>
        <fullName evidence="2">Uncharacterized protein</fullName>
    </submittedName>
</protein>
<dbReference type="AlphaFoldDB" id="A0A7S2NWI4"/>
<proteinExistence type="predicted"/>
<reference evidence="2" key="1">
    <citation type="submission" date="2021-01" db="EMBL/GenBank/DDBJ databases">
        <authorList>
            <person name="Corre E."/>
            <person name="Pelletier E."/>
            <person name="Niang G."/>
            <person name="Scheremetjew M."/>
            <person name="Finn R."/>
            <person name="Kale V."/>
            <person name="Holt S."/>
            <person name="Cochrane G."/>
            <person name="Meng A."/>
            <person name="Brown T."/>
            <person name="Cohen L."/>
        </authorList>
    </citation>
    <scope>NUCLEOTIDE SEQUENCE</scope>
    <source>
        <strain evidence="2">B650</strain>
    </source>
</reference>
<gene>
    <name evidence="2" type="ORF">LDAN0321_LOCUS4383</name>
</gene>
<dbReference type="EMBL" id="HBGY01007063">
    <property type="protein sequence ID" value="CAD9564218.1"/>
    <property type="molecule type" value="Transcribed_RNA"/>
</dbReference>
<name>A0A7S2NWI4_9STRA</name>
<evidence type="ECO:0000256" key="1">
    <source>
        <dbReference type="SAM" id="MobiDB-lite"/>
    </source>
</evidence>
<evidence type="ECO:0000313" key="2">
    <source>
        <dbReference type="EMBL" id="CAD9564218.1"/>
    </source>
</evidence>
<organism evidence="2">
    <name type="scientific">Leptocylindrus danicus</name>
    <dbReference type="NCBI Taxonomy" id="163516"/>
    <lineage>
        <taxon>Eukaryota</taxon>
        <taxon>Sar</taxon>
        <taxon>Stramenopiles</taxon>
        <taxon>Ochrophyta</taxon>
        <taxon>Bacillariophyta</taxon>
        <taxon>Coscinodiscophyceae</taxon>
        <taxon>Chaetocerotophycidae</taxon>
        <taxon>Leptocylindrales</taxon>
        <taxon>Leptocylindraceae</taxon>
        <taxon>Leptocylindrus</taxon>
    </lineage>
</organism>
<feature type="compositionally biased region" description="Basic and acidic residues" evidence="1">
    <location>
        <begin position="170"/>
        <end position="180"/>
    </location>
</feature>
<feature type="region of interest" description="Disordered" evidence="1">
    <location>
        <begin position="156"/>
        <end position="180"/>
    </location>
</feature>